<name>A0A975Y1F4_9ACTN</name>
<reference evidence="1" key="1">
    <citation type="submission" date="2021-06" db="EMBL/GenBank/DDBJ databases">
        <title>Complete genome sequence of Nocardioides sp. G188.</title>
        <authorList>
            <person name="Im W.-T."/>
        </authorList>
    </citation>
    <scope>NUCLEOTIDE SEQUENCE</scope>
    <source>
        <strain evidence="1">G188</strain>
    </source>
</reference>
<dbReference type="Pfam" id="PF06013">
    <property type="entry name" value="WXG100"/>
    <property type="match status" value="1"/>
</dbReference>
<keyword evidence="2" id="KW-1185">Reference proteome</keyword>
<sequence>MSDTELEIGAQTRAARLVADGAPAIMTVVQDLGTALEGSMSGFRGASAAAFVEAVTAWFEAAQDLGPALTGYAEKLVATDAAAARTETEQDARYQRLAGRLGGAQ</sequence>
<gene>
    <name evidence="1" type="ORF">KRR39_06750</name>
</gene>
<proteinExistence type="predicted"/>
<protein>
    <submittedName>
        <fullName evidence="1">WXG100 family type VII secretion target</fullName>
    </submittedName>
</protein>
<evidence type="ECO:0000313" key="1">
    <source>
        <dbReference type="EMBL" id="QWZ09457.1"/>
    </source>
</evidence>
<dbReference type="KEGG" id="nps:KRR39_06750"/>
<dbReference type="Proteomes" id="UP000683575">
    <property type="component" value="Chromosome"/>
</dbReference>
<accession>A0A975Y1F4</accession>
<dbReference type="EMBL" id="CP077062">
    <property type="protein sequence ID" value="QWZ09457.1"/>
    <property type="molecule type" value="Genomic_DNA"/>
</dbReference>
<organism evidence="1 2">
    <name type="scientific">Nocardioides panacis</name>
    <dbReference type="NCBI Taxonomy" id="2849501"/>
    <lineage>
        <taxon>Bacteria</taxon>
        <taxon>Bacillati</taxon>
        <taxon>Actinomycetota</taxon>
        <taxon>Actinomycetes</taxon>
        <taxon>Propionibacteriales</taxon>
        <taxon>Nocardioidaceae</taxon>
        <taxon>Nocardioides</taxon>
    </lineage>
</organism>
<dbReference type="AlphaFoldDB" id="A0A975Y1F4"/>
<dbReference type="InterPro" id="IPR010310">
    <property type="entry name" value="T7SS_ESAT-6-like"/>
</dbReference>
<dbReference type="RefSeq" id="WP_216941303.1">
    <property type="nucleotide sequence ID" value="NZ_CP077062.1"/>
</dbReference>
<evidence type="ECO:0000313" key="2">
    <source>
        <dbReference type="Proteomes" id="UP000683575"/>
    </source>
</evidence>